<dbReference type="SUPFAM" id="SSF69572">
    <property type="entry name" value="Activating enzymes of the ubiquitin-like proteins"/>
    <property type="match status" value="1"/>
</dbReference>
<dbReference type="InterPro" id="IPR035985">
    <property type="entry name" value="Ubiquitin-activating_enz"/>
</dbReference>
<dbReference type="RefSeq" id="XP_073117357.1">
    <property type="nucleotide sequence ID" value="XM_073261256.1"/>
</dbReference>
<proteinExistence type="predicted"/>
<dbReference type="OrthoDB" id="206053at2759"/>
<accession>A0A6I9QN54</accession>
<dbReference type="RefSeq" id="XP_010911273.1">
    <property type="nucleotide sequence ID" value="XM_010912971.1"/>
</dbReference>
<evidence type="ECO:0000313" key="1">
    <source>
        <dbReference type="Proteomes" id="UP000504607"/>
    </source>
</evidence>
<reference evidence="2" key="1">
    <citation type="submission" date="2025-08" db="UniProtKB">
        <authorList>
            <consortium name="RefSeq"/>
        </authorList>
    </citation>
    <scope>IDENTIFICATION</scope>
</reference>
<keyword evidence="1" id="KW-1185">Reference proteome</keyword>
<evidence type="ECO:0000313" key="2">
    <source>
        <dbReference type="RefSeq" id="XP_010911273.1"/>
    </source>
</evidence>
<gene>
    <name evidence="2" type="primary">LOC105037287</name>
</gene>
<name>A0A6I9QN54_ELAGV</name>
<dbReference type="InParanoid" id="A0A6I9QN54"/>
<dbReference type="AlphaFoldDB" id="A0A6I9QN54"/>
<sequence length="194" mass="22257">MATMEEELKALLQDMESLKRSQSDAKSLHSVDEMQQRVVRIMNITKFGTSWRSKVKDMSAEVVDSNPYGRLMALQRMGIVDNYERIREFSVAIVGMTKTDAAVQTLSEINPDVVLEVQKQNAILPLSCFLLHAWVECGCVFMSGDDEMMTQNSIVQFVNWMIKRYENIKLLQRFGNNEDDILIYQYNTVLQSVG</sequence>
<dbReference type="GeneID" id="105037287"/>
<organism evidence="1 2">
    <name type="scientific">Elaeis guineensis var. tenera</name>
    <name type="common">Oil palm</name>
    <dbReference type="NCBI Taxonomy" id="51953"/>
    <lineage>
        <taxon>Eukaryota</taxon>
        <taxon>Viridiplantae</taxon>
        <taxon>Streptophyta</taxon>
        <taxon>Embryophyta</taxon>
        <taxon>Tracheophyta</taxon>
        <taxon>Spermatophyta</taxon>
        <taxon>Magnoliopsida</taxon>
        <taxon>Liliopsida</taxon>
        <taxon>Arecaceae</taxon>
        <taxon>Arecoideae</taxon>
        <taxon>Cocoseae</taxon>
        <taxon>Elaeidinae</taxon>
        <taxon>Elaeis</taxon>
    </lineage>
</organism>
<dbReference type="GO" id="GO:0008641">
    <property type="term" value="F:ubiquitin-like modifier activating enzyme activity"/>
    <property type="evidence" value="ECO:0007669"/>
    <property type="project" value="InterPro"/>
</dbReference>
<protein>
    <submittedName>
        <fullName evidence="2">Ubiquitin-like modifier-activating enzyme 5</fullName>
    </submittedName>
</protein>
<dbReference type="Proteomes" id="UP000504607">
    <property type="component" value="Unplaced"/>
</dbReference>